<dbReference type="PANTHER" id="PTHR14969">
    <property type="entry name" value="SPHINGOSINE-1-PHOSPHATE PHOSPHOHYDROLASE"/>
    <property type="match status" value="1"/>
</dbReference>
<feature type="transmembrane region" description="Helical" evidence="1">
    <location>
        <begin position="52"/>
        <end position="78"/>
    </location>
</feature>
<feature type="transmembrane region" description="Helical" evidence="1">
    <location>
        <begin position="98"/>
        <end position="118"/>
    </location>
</feature>
<feature type="domain" description="Phosphatidic acid phosphatase type 2/haloperoxidase" evidence="2">
    <location>
        <begin position="55"/>
        <end position="164"/>
    </location>
</feature>
<comment type="caution">
    <text evidence="3">The sequence shown here is derived from an EMBL/GenBank/DDBJ whole genome shotgun (WGS) entry which is preliminary data.</text>
</comment>
<keyword evidence="1" id="KW-0472">Membrane</keyword>
<dbReference type="SMART" id="SM00014">
    <property type="entry name" value="acidPPc"/>
    <property type="match status" value="1"/>
</dbReference>
<dbReference type="InterPro" id="IPR036938">
    <property type="entry name" value="PAP2/HPO_sf"/>
</dbReference>
<organism evidence="3 4">
    <name type="scientific">Candidatus Terrybacteria bacterium RIFCSPLOWO2_01_FULL_40_23</name>
    <dbReference type="NCBI Taxonomy" id="1802366"/>
    <lineage>
        <taxon>Bacteria</taxon>
        <taxon>Candidatus Terryibacteriota</taxon>
    </lineage>
</organism>
<protein>
    <recommendedName>
        <fullName evidence="2">Phosphatidic acid phosphatase type 2/haloperoxidase domain-containing protein</fullName>
    </recommendedName>
</protein>
<dbReference type="PANTHER" id="PTHR14969:SF13">
    <property type="entry name" value="AT30094P"/>
    <property type="match status" value="1"/>
</dbReference>
<feature type="transmembrane region" description="Helical" evidence="1">
    <location>
        <begin position="149"/>
        <end position="169"/>
    </location>
</feature>
<accession>A0A1G2PSF1</accession>
<name>A0A1G2PSF1_9BACT</name>
<dbReference type="SUPFAM" id="SSF48317">
    <property type="entry name" value="Acid phosphatase/Vanadium-dependent haloperoxidase"/>
    <property type="match status" value="1"/>
</dbReference>
<proteinExistence type="predicted"/>
<dbReference type="EMBL" id="MHSW01000031">
    <property type="protein sequence ID" value="OHA50679.1"/>
    <property type="molecule type" value="Genomic_DNA"/>
</dbReference>
<dbReference type="InterPro" id="IPR000326">
    <property type="entry name" value="PAP2/HPO"/>
</dbReference>
<evidence type="ECO:0000256" key="1">
    <source>
        <dbReference type="SAM" id="Phobius"/>
    </source>
</evidence>
<keyword evidence="1" id="KW-1133">Transmembrane helix</keyword>
<dbReference type="Proteomes" id="UP000176951">
    <property type="component" value="Unassembled WGS sequence"/>
</dbReference>
<reference evidence="3 4" key="1">
    <citation type="journal article" date="2016" name="Nat. Commun.">
        <title>Thousands of microbial genomes shed light on interconnected biogeochemical processes in an aquifer system.</title>
        <authorList>
            <person name="Anantharaman K."/>
            <person name="Brown C.T."/>
            <person name="Hug L.A."/>
            <person name="Sharon I."/>
            <person name="Castelle C.J."/>
            <person name="Probst A.J."/>
            <person name="Thomas B.C."/>
            <person name="Singh A."/>
            <person name="Wilkins M.J."/>
            <person name="Karaoz U."/>
            <person name="Brodie E.L."/>
            <person name="Williams K.H."/>
            <person name="Hubbard S.S."/>
            <person name="Banfield J.F."/>
        </authorList>
    </citation>
    <scope>NUCLEOTIDE SEQUENCE [LARGE SCALE GENOMIC DNA]</scope>
</reference>
<keyword evidence="1" id="KW-0812">Transmembrane</keyword>
<feature type="transmembrane region" description="Helical" evidence="1">
    <location>
        <begin position="125"/>
        <end position="143"/>
    </location>
</feature>
<dbReference type="Pfam" id="PF01569">
    <property type="entry name" value="PAP2"/>
    <property type="match status" value="1"/>
</dbReference>
<gene>
    <name evidence="3" type="ORF">A3A97_02025</name>
</gene>
<dbReference type="AlphaFoldDB" id="A0A1G2PSF1"/>
<evidence type="ECO:0000313" key="3">
    <source>
        <dbReference type="EMBL" id="OHA50679.1"/>
    </source>
</evidence>
<sequence>MDLLITHYLYYNIAHRNPTLDFMIFLSAEIFPYVFALGIWAWFLIRKRSRQVIFIGLVGLASAFVSRFIIVTIVRFFVERSRPFAELDLTPVFSHDPSNSFPSGHAAFFFALIPVMLVFSKKAGLIFSVIAIAMALSRVIAGVHWFSDVLVGGLIGLFIGHILMILYIYRYSSKI</sequence>
<evidence type="ECO:0000313" key="4">
    <source>
        <dbReference type="Proteomes" id="UP000176951"/>
    </source>
</evidence>
<dbReference type="Gene3D" id="1.20.144.10">
    <property type="entry name" value="Phosphatidic acid phosphatase type 2/haloperoxidase"/>
    <property type="match status" value="1"/>
</dbReference>
<evidence type="ECO:0000259" key="2">
    <source>
        <dbReference type="SMART" id="SM00014"/>
    </source>
</evidence>
<feature type="transmembrane region" description="Helical" evidence="1">
    <location>
        <begin position="22"/>
        <end position="45"/>
    </location>
</feature>